<protein>
    <submittedName>
        <fullName evidence="1">Gluconate 2-dehydrogenase subunit 3 family protein</fullName>
        <ecNumber evidence="1">1.-.-.-</ecNumber>
    </submittedName>
</protein>
<dbReference type="RefSeq" id="WP_289998632.1">
    <property type="nucleotide sequence ID" value="NZ_JAUEPH010000001.1"/>
</dbReference>
<dbReference type="PROSITE" id="PS51257">
    <property type="entry name" value="PROKAR_LIPOPROTEIN"/>
    <property type="match status" value="1"/>
</dbReference>
<accession>A0ABT7Y9D8</accession>
<name>A0ABT7Y9D8_9BACT</name>
<dbReference type="Proteomes" id="UP001171916">
    <property type="component" value="Unassembled WGS sequence"/>
</dbReference>
<reference evidence="1" key="1">
    <citation type="submission" date="2023-06" db="EMBL/GenBank/DDBJ databases">
        <title>Robiginitalea aurantiacus sp. nov. and Algoriphagus sediminis sp. nov., isolated from coastal sediment.</title>
        <authorList>
            <person name="Zhou Z.Y."/>
            <person name="An J."/>
            <person name="Jia Y.W."/>
            <person name="Du Z.J."/>
        </authorList>
    </citation>
    <scope>NUCLEOTIDE SEQUENCE</scope>
    <source>
        <strain evidence="1">C2-7</strain>
    </source>
</reference>
<dbReference type="GO" id="GO:0016491">
    <property type="term" value="F:oxidoreductase activity"/>
    <property type="evidence" value="ECO:0007669"/>
    <property type="project" value="UniProtKB-KW"/>
</dbReference>
<keyword evidence="1" id="KW-0560">Oxidoreductase</keyword>
<comment type="caution">
    <text evidence="1">The sequence shown here is derived from an EMBL/GenBank/DDBJ whole genome shotgun (WGS) entry which is preliminary data.</text>
</comment>
<gene>
    <name evidence="1" type="ORF">QVH07_02930</name>
</gene>
<proteinExistence type="predicted"/>
<dbReference type="Pfam" id="PF13618">
    <property type="entry name" value="Gluconate_2-dh3"/>
    <property type="match status" value="1"/>
</dbReference>
<evidence type="ECO:0000313" key="2">
    <source>
        <dbReference type="Proteomes" id="UP001171916"/>
    </source>
</evidence>
<sequence>MNRRENLKLLFAGSLGTGLFMTGCAPESEEAKLAELPAGGTIGGRTEEEKIRDQKLLAETFFTEEEKKKLSILVDIVMPADEESPSATEVGAVDFIDFMMVDQPSNQTRMRGGMMWLDFEANELFGKQFLELNQDQIMEIIDLVAWPDTATPEYEGGVKWFNMVRNFAATAFFSTEAGWKYMGYKGNTPNAWDGVPAEVMQKHGVELPEKYLDIYLKQEDRGRVAEWDDDGNLI</sequence>
<dbReference type="EC" id="1.-.-.-" evidence="1"/>
<dbReference type="EMBL" id="JAUEPH010000001">
    <property type="protein sequence ID" value="MDN3203081.1"/>
    <property type="molecule type" value="Genomic_DNA"/>
</dbReference>
<keyword evidence="2" id="KW-1185">Reference proteome</keyword>
<dbReference type="InterPro" id="IPR027056">
    <property type="entry name" value="Gluconate_2DH_su3"/>
</dbReference>
<evidence type="ECO:0000313" key="1">
    <source>
        <dbReference type="EMBL" id="MDN3203081.1"/>
    </source>
</evidence>
<organism evidence="1 2">
    <name type="scientific">Algoriphagus sediminis</name>
    <dbReference type="NCBI Taxonomy" id="3057113"/>
    <lineage>
        <taxon>Bacteria</taxon>
        <taxon>Pseudomonadati</taxon>
        <taxon>Bacteroidota</taxon>
        <taxon>Cytophagia</taxon>
        <taxon>Cytophagales</taxon>
        <taxon>Cyclobacteriaceae</taxon>
        <taxon>Algoriphagus</taxon>
    </lineage>
</organism>